<name>A0ABN8AH75_9PROT</name>
<accession>A0ABN8AH75</accession>
<dbReference type="EMBL" id="OU912926">
    <property type="protein sequence ID" value="CAG9932083.1"/>
    <property type="molecule type" value="Genomic_DNA"/>
</dbReference>
<feature type="compositionally biased region" description="Basic and acidic residues" evidence="1">
    <location>
        <begin position="297"/>
        <end position="306"/>
    </location>
</feature>
<feature type="region of interest" description="Disordered" evidence="1">
    <location>
        <begin position="296"/>
        <end position="475"/>
    </location>
</feature>
<feature type="compositionally biased region" description="Basic and acidic residues" evidence="1">
    <location>
        <begin position="323"/>
        <end position="333"/>
    </location>
</feature>
<feature type="compositionally biased region" description="Basic and acidic residues" evidence="1">
    <location>
        <begin position="455"/>
        <end position="475"/>
    </location>
</feature>
<protein>
    <recommendedName>
        <fullName evidence="4">YXWGXW repeat-containing protein</fullName>
    </recommendedName>
</protein>
<evidence type="ECO:0000313" key="2">
    <source>
        <dbReference type="EMBL" id="CAG9932083.1"/>
    </source>
</evidence>
<reference evidence="2 3" key="1">
    <citation type="submission" date="2021-10" db="EMBL/GenBank/DDBJ databases">
        <authorList>
            <person name="Koch H."/>
        </authorList>
    </citation>
    <scope>NUCLEOTIDE SEQUENCE [LARGE SCALE GENOMIC DNA]</scope>
    <source>
        <strain evidence="2">6680</strain>
    </source>
</reference>
<dbReference type="InterPro" id="IPR046535">
    <property type="entry name" value="DUF6600"/>
</dbReference>
<evidence type="ECO:0000256" key="1">
    <source>
        <dbReference type="SAM" id="MobiDB-lite"/>
    </source>
</evidence>
<evidence type="ECO:0000313" key="3">
    <source>
        <dbReference type="Proteomes" id="UP000839052"/>
    </source>
</evidence>
<dbReference type="Pfam" id="PF20245">
    <property type="entry name" value="DUF6600"/>
    <property type="match status" value="1"/>
</dbReference>
<organism evidence="2 3">
    <name type="scientific">Candidatus Nitrotoga arctica</name>
    <dbReference type="NCBI Taxonomy" id="453162"/>
    <lineage>
        <taxon>Bacteria</taxon>
        <taxon>Pseudomonadati</taxon>
        <taxon>Pseudomonadota</taxon>
        <taxon>Betaproteobacteria</taxon>
        <taxon>Nitrosomonadales</taxon>
        <taxon>Gallionellaceae</taxon>
        <taxon>Candidatus Nitrotoga</taxon>
    </lineage>
</organism>
<dbReference type="Proteomes" id="UP000839052">
    <property type="component" value="Chromosome"/>
</dbReference>
<proteinExistence type="predicted"/>
<keyword evidence="3" id="KW-1185">Reference proteome</keyword>
<sequence>MSARYVSRDVIGYEDLDEYGSWRNDPSYGYVWVPSRVSVDWVPYNDGRWVWVNPWGWTWVDDAPWGFTVSYYGRWAHIRDNWCWVPGPIIARPVYAPALVVFVGGSNFQLSLSMGSGGGVAWFPLGPREVYRPAYPVSRNYFTNINTSNTVVNNVNITNVYNITNVTNITYVNRQVPGAVVAVPATTFVKSQLVARSRVEVSEEVIRSAPVSVTASVTPDHESLRGAAALGHKPPAVAMEREVVAKTAPPPKPVSFARQLPALATNPGKPLDEAALATVKLAAPVPVATVKLVAPSRSRDVADKPQADPSARQQTPSTPTLSLDRKGQSEPRRPLGQTAEPKTIAPIIAPSGIEKPAEPAVAPPSKVEPDRKEQPEPFKQREQITDPRTTAPTIAPAGIDKPVEHSSALPSMIEPARPPMNREIRQTPQPQTPAEQRVLVPKPETIKGGVQMSKEQLKREEELRKGEMEDKRLNQ</sequence>
<feature type="compositionally biased region" description="Polar residues" evidence="1">
    <location>
        <begin position="311"/>
        <end position="321"/>
    </location>
</feature>
<gene>
    <name evidence="2" type="ORF">NTG6680_0830</name>
</gene>
<evidence type="ECO:0008006" key="4">
    <source>
        <dbReference type="Google" id="ProtNLM"/>
    </source>
</evidence>
<feature type="compositionally biased region" description="Basic and acidic residues" evidence="1">
    <location>
        <begin position="367"/>
        <end position="385"/>
    </location>
</feature>